<dbReference type="GO" id="GO:0019239">
    <property type="term" value="F:deaminase activity"/>
    <property type="evidence" value="ECO:0007669"/>
    <property type="project" value="TreeGrafter"/>
</dbReference>
<dbReference type="FunFam" id="3.30.1330.40:FF:000001">
    <property type="entry name" value="L-PSP family endoribonuclease"/>
    <property type="match status" value="1"/>
</dbReference>
<accession>A0A381RW87</accession>
<dbReference type="PANTHER" id="PTHR11803:SF39">
    <property type="entry name" value="2-IMINOBUTANOATE_2-IMINOPROPANOATE DEAMINASE"/>
    <property type="match status" value="1"/>
</dbReference>
<sequence>MLTKSIFFTIFLWSHLSAQNVEYLQSETFKQTNMPFSEAVRVGNLFFLSGQIGEVYTDIPGETKLVAGGIKPETRQTMENIKSVLERNGLSLDNVVKCTCMLADISEWAEMSKEYIKFFPKNKPARSAFAGTGLAMGARVEIECIATVNEE</sequence>
<dbReference type="Pfam" id="PF01042">
    <property type="entry name" value="Ribonuc_L-PSP"/>
    <property type="match status" value="1"/>
</dbReference>
<evidence type="ECO:0000313" key="2">
    <source>
        <dbReference type="EMBL" id="SUZ96116.1"/>
    </source>
</evidence>
<dbReference type="EMBL" id="UINC01002384">
    <property type="protein sequence ID" value="SUZ96116.1"/>
    <property type="molecule type" value="Genomic_DNA"/>
</dbReference>
<dbReference type="CDD" id="cd00448">
    <property type="entry name" value="YjgF_YER057c_UK114_family"/>
    <property type="match status" value="1"/>
</dbReference>
<dbReference type="PANTHER" id="PTHR11803">
    <property type="entry name" value="2-IMINOBUTANOATE/2-IMINOPROPANOATE DEAMINASE RIDA"/>
    <property type="match status" value="1"/>
</dbReference>
<protein>
    <submittedName>
        <fullName evidence="2">Uncharacterized protein</fullName>
    </submittedName>
</protein>
<comment type="similarity">
    <text evidence="1">Belongs to the RutC family.</text>
</comment>
<gene>
    <name evidence="2" type="ORF">METZ01_LOCUS48970</name>
</gene>
<dbReference type="InterPro" id="IPR006175">
    <property type="entry name" value="YjgF/YER057c/UK114"/>
</dbReference>
<proteinExistence type="inferred from homology"/>
<dbReference type="Gene3D" id="3.30.1330.40">
    <property type="entry name" value="RutC-like"/>
    <property type="match status" value="1"/>
</dbReference>
<dbReference type="GO" id="GO:0005829">
    <property type="term" value="C:cytosol"/>
    <property type="evidence" value="ECO:0007669"/>
    <property type="project" value="TreeGrafter"/>
</dbReference>
<reference evidence="2" key="1">
    <citation type="submission" date="2018-05" db="EMBL/GenBank/DDBJ databases">
        <authorList>
            <person name="Lanie J.A."/>
            <person name="Ng W.-L."/>
            <person name="Kazmierczak K.M."/>
            <person name="Andrzejewski T.M."/>
            <person name="Davidsen T.M."/>
            <person name="Wayne K.J."/>
            <person name="Tettelin H."/>
            <person name="Glass J.I."/>
            <person name="Rusch D."/>
            <person name="Podicherti R."/>
            <person name="Tsui H.-C.T."/>
            <person name="Winkler M.E."/>
        </authorList>
    </citation>
    <scope>NUCLEOTIDE SEQUENCE</scope>
</reference>
<dbReference type="SUPFAM" id="SSF55298">
    <property type="entry name" value="YjgF-like"/>
    <property type="match status" value="1"/>
</dbReference>
<name>A0A381RW87_9ZZZZ</name>
<evidence type="ECO:0000256" key="1">
    <source>
        <dbReference type="ARBA" id="ARBA00010552"/>
    </source>
</evidence>
<organism evidence="2">
    <name type="scientific">marine metagenome</name>
    <dbReference type="NCBI Taxonomy" id="408172"/>
    <lineage>
        <taxon>unclassified sequences</taxon>
        <taxon>metagenomes</taxon>
        <taxon>ecological metagenomes</taxon>
    </lineage>
</organism>
<dbReference type="AlphaFoldDB" id="A0A381RW87"/>
<dbReference type="InterPro" id="IPR035959">
    <property type="entry name" value="RutC-like_sf"/>
</dbReference>